<keyword evidence="3" id="KW-0238">DNA-binding</keyword>
<sequence length="152" mass="16622">MDAKIDEITPSEWDLMRIVWTKGEVQTGELITLLQRKRDWSDSTIKTLLGRLVKKGLLATTKDGRKFVYHATVAEADAMDETVAELFNHLCAMKKGATLVDLIERTPLTQADIAALQRVLTEKAKTAPTTVPCDCLPPEPAAGVAPAADCEC</sequence>
<dbReference type="InterPro" id="IPR014071">
    <property type="entry name" value="Cu_transp_CopY/TcrY"/>
</dbReference>
<dbReference type="RefSeq" id="WP_125585439.1">
    <property type="nucleotide sequence ID" value="NZ_JBHTMO010000012.1"/>
</dbReference>
<dbReference type="InterPro" id="IPR036390">
    <property type="entry name" value="WH_DNA-bd_sf"/>
</dbReference>
<dbReference type="InterPro" id="IPR036388">
    <property type="entry name" value="WH-like_DNA-bd_sf"/>
</dbReference>
<keyword evidence="4" id="KW-0804">Transcription</keyword>
<name>A0ABW4B9L1_9LACO</name>
<dbReference type="SUPFAM" id="SSF46785">
    <property type="entry name" value="Winged helix' DNA-binding domain"/>
    <property type="match status" value="1"/>
</dbReference>
<dbReference type="Proteomes" id="UP001597249">
    <property type="component" value="Unassembled WGS sequence"/>
</dbReference>
<evidence type="ECO:0000256" key="1">
    <source>
        <dbReference type="ARBA" id="ARBA00011046"/>
    </source>
</evidence>
<dbReference type="Pfam" id="PF03965">
    <property type="entry name" value="Penicillinase_R"/>
    <property type="match status" value="1"/>
</dbReference>
<dbReference type="EMBL" id="JBHTMO010000012">
    <property type="protein sequence ID" value="MFD1392877.1"/>
    <property type="molecule type" value="Genomic_DNA"/>
</dbReference>
<keyword evidence="2" id="KW-0805">Transcription regulation</keyword>
<dbReference type="InterPro" id="IPR005650">
    <property type="entry name" value="BlaI_family"/>
</dbReference>
<gene>
    <name evidence="5" type="ORF">ACFQ3L_04635</name>
</gene>
<dbReference type="PIRSF" id="PIRSF019455">
    <property type="entry name" value="CopR_AtkY"/>
    <property type="match status" value="1"/>
</dbReference>
<comment type="caution">
    <text evidence="5">The sequence shown here is derived from an EMBL/GenBank/DDBJ whole genome shotgun (WGS) entry which is preliminary data.</text>
</comment>
<organism evidence="5 6">
    <name type="scientific">Lacticaseibacillus jixianensis</name>
    <dbReference type="NCBI Taxonomy" id="2486012"/>
    <lineage>
        <taxon>Bacteria</taxon>
        <taxon>Bacillati</taxon>
        <taxon>Bacillota</taxon>
        <taxon>Bacilli</taxon>
        <taxon>Lactobacillales</taxon>
        <taxon>Lactobacillaceae</taxon>
        <taxon>Lacticaseibacillus</taxon>
    </lineage>
</organism>
<proteinExistence type="inferred from homology"/>
<dbReference type="Gene3D" id="1.10.10.10">
    <property type="entry name" value="Winged helix-like DNA-binding domain superfamily/Winged helix DNA-binding domain"/>
    <property type="match status" value="1"/>
</dbReference>
<keyword evidence="6" id="KW-1185">Reference proteome</keyword>
<dbReference type="NCBIfam" id="TIGR02698">
    <property type="entry name" value="CopY_TcrY"/>
    <property type="match status" value="1"/>
</dbReference>
<evidence type="ECO:0000256" key="3">
    <source>
        <dbReference type="ARBA" id="ARBA00023125"/>
    </source>
</evidence>
<protein>
    <submittedName>
        <fullName evidence="5">CopY/TcrY family copper transport repressor</fullName>
    </submittedName>
</protein>
<evidence type="ECO:0000256" key="4">
    <source>
        <dbReference type="ARBA" id="ARBA00023163"/>
    </source>
</evidence>
<comment type="similarity">
    <text evidence="1">Belongs to the BlaI transcriptional regulatory family.</text>
</comment>
<evidence type="ECO:0000256" key="2">
    <source>
        <dbReference type="ARBA" id="ARBA00023015"/>
    </source>
</evidence>
<evidence type="ECO:0000313" key="5">
    <source>
        <dbReference type="EMBL" id="MFD1392877.1"/>
    </source>
</evidence>
<reference evidence="6" key="1">
    <citation type="journal article" date="2019" name="Int. J. Syst. Evol. Microbiol.">
        <title>The Global Catalogue of Microorganisms (GCM) 10K type strain sequencing project: providing services to taxonomists for standard genome sequencing and annotation.</title>
        <authorList>
            <consortium name="The Broad Institute Genomics Platform"/>
            <consortium name="The Broad Institute Genome Sequencing Center for Infectious Disease"/>
            <person name="Wu L."/>
            <person name="Ma J."/>
        </authorList>
    </citation>
    <scope>NUCLEOTIDE SEQUENCE [LARGE SCALE GENOMIC DNA]</scope>
    <source>
        <strain evidence="6">CCM 8911</strain>
    </source>
</reference>
<accession>A0ABW4B9L1</accession>
<evidence type="ECO:0000313" key="6">
    <source>
        <dbReference type="Proteomes" id="UP001597249"/>
    </source>
</evidence>